<dbReference type="Pfam" id="PF18157">
    <property type="entry name" value="MID_pPIWI_RE"/>
    <property type="match status" value="1"/>
</dbReference>
<evidence type="ECO:0000259" key="4">
    <source>
        <dbReference type="Pfam" id="PF18157"/>
    </source>
</evidence>
<feature type="domain" description="pPIWI-RE RNaseH" evidence="2">
    <location>
        <begin position="729"/>
        <end position="1038"/>
    </location>
</feature>
<feature type="domain" description="pPIWI-RE module N-terminal" evidence="3">
    <location>
        <begin position="49"/>
        <end position="446"/>
    </location>
</feature>
<dbReference type="InterPro" id="IPR024996">
    <property type="entry name" value="RNaseH_pPIWI_RE"/>
</dbReference>
<dbReference type="Pfam" id="PF13032">
    <property type="entry name" value="RNaseH_pPIWI_RE"/>
    <property type="match status" value="1"/>
</dbReference>
<keyword evidence="6" id="KW-1185">Reference proteome</keyword>
<name>A0ABR8CVM0_9NOST</name>
<evidence type="ECO:0000313" key="6">
    <source>
        <dbReference type="Proteomes" id="UP000607281"/>
    </source>
</evidence>
<dbReference type="EMBL" id="JACJRF010000040">
    <property type="protein sequence ID" value="MBD2346272.1"/>
    <property type="molecule type" value="Genomic_DNA"/>
</dbReference>
<evidence type="ECO:0000259" key="2">
    <source>
        <dbReference type="Pfam" id="PF13032"/>
    </source>
</evidence>
<dbReference type="RefSeq" id="WP_190408695.1">
    <property type="nucleotide sequence ID" value="NZ_JACJRF010000040.1"/>
</dbReference>
<reference evidence="5 6" key="1">
    <citation type="journal article" date="2020" name="ISME J.">
        <title>Comparative genomics reveals insights into cyanobacterial evolution and habitat adaptation.</title>
        <authorList>
            <person name="Chen M.Y."/>
            <person name="Teng W.K."/>
            <person name="Zhao L."/>
            <person name="Hu C.X."/>
            <person name="Zhou Y.K."/>
            <person name="Han B.P."/>
            <person name="Song L.R."/>
            <person name="Shu W.S."/>
        </authorList>
    </citation>
    <scope>NUCLEOTIDE SEQUENCE [LARGE SCALE GENOMIC DNA]</scope>
    <source>
        <strain evidence="5 6">FACHB-260</strain>
    </source>
</reference>
<organism evidence="5 6">
    <name type="scientific">Anabaena subtropica FACHB-260</name>
    <dbReference type="NCBI Taxonomy" id="2692884"/>
    <lineage>
        <taxon>Bacteria</taxon>
        <taxon>Bacillati</taxon>
        <taxon>Cyanobacteriota</taxon>
        <taxon>Cyanophyceae</taxon>
        <taxon>Nostocales</taxon>
        <taxon>Nostocaceae</taxon>
        <taxon>Anabaena</taxon>
    </lineage>
</organism>
<dbReference type="Proteomes" id="UP000607281">
    <property type="component" value="Unassembled WGS sequence"/>
</dbReference>
<accession>A0ABR8CVM0</accession>
<dbReference type="InterPro" id="IPR040496">
    <property type="entry name" value="MID_pPIWI_RE"/>
</dbReference>
<protein>
    <submittedName>
        <fullName evidence="5">DUF3893 domain-containing protein</fullName>
    </submittedName>
</protein>
<feature type="region of interest" description="Disordered" evidence="1">
    <location>
        <begin position="1"/>
        <end position="22"/>
    </location>
</feature>
<proteinExistence type="predicted"/>
<evidence type="ECO:0000259" key="3">
    <source>
        <dbReference type="Pfam" id="PF13111"/>
    </source>
</evidence>
<gene>
    <name evidence="5" type="ORF">H6G18_19285</name>
</gene>
<sequence>MTDNFDNEMELEEDFFEEEEEQETDGSLVSDTFYIQQGQIKPIKQFPLAFTVPDKLPPIIVEGLTLSWTKASMLSFAEIQKGANLKNLPYASLRGFLQVVLKDAARIEPEVGLSKGAFYHANRGDEPEPFVYLTDGDEEEINKVLRPIINDWFINYLKPFVEKEDISIGIIERLEDLREIGELIKISPFKSQVLPWGSDEKTGTTQPKDKYAYRMLADYAARQIAGQVIFPELGPIKRIISSNGTFTSGMAELIIDPITLPNTKGKFSFVVRLEVVTYPSLHQPLLKVEVSKRRWFTQLKAPKYDRRNISGFIFSQDHCNRSFSYQVKCQQDKNNKKGKNNKQENKSFRWVADTDFNILQRELKLKQSCDGQEIASGLASTDSCEVVLTYRNGLQDNSEDEEETSEKYGIETGVPEIDKLDAFEAIAKILQPLGIKIFDGYTEVPSKHKLDDTASRMINLPTLLGGVLEALETNTKLEFTPKYLDQLNEKQIDDLLCKYFDLRLEGIHWGRKAFQFKGRTLNQTDELQKIIQANQAAIQQLYPNERPLLFIFYESELQTEAKLLQKITQILWGDTLKVEINLLPKKTHGPREGLPGKKFKAKERSRERIKAWESTAKQIEKLNQPTFCLIMARNFYPDPTGQNTVKPDDKVNKPSTRQVLAKVGAGVQFLLPIAKIRKTNCLKLTDFFHRMQSALKDLLFAHSGYINDLREKVDKYLQSIPLEARPKEIIAITIVRKQKGRARGSIGNTFLPIAIRLNVDTGKCEFCCAYDKGNLAITPWSSFTDARAFIAQLTPIKLADKEDVRKTRFMEFVKQIITNSVKEGMQPLVMIDSSNCVKLWNWLADIRINANQINLGQQYENMQDEWQGARLIRIRQELAPGIIEKKSRHLIETSVEDTRTKEELNKLPPNLEIPSASSATGLFRLSATNQTGCVAYLSVARELPQRKARGQSCYRSTDTLVKQTGLKISQLSKKPPFAGRWPTPNPLEIVVTLRQPEDNPDDLAALVESLRYGFGHYSDWTGLPAPLFFERVVRDYISDFTIDDEETENEDANS</sequence>
<feature type="domain" description="Prokaryotic pPIWI-RE MID" evidence="4">
    <location>
        <begin position="554"/>
        <end position="709"/>
    </location>
</feature>
<comment type="caution">
    <text evidence="5">The sequence shown here is derived from an EMBL/GenBank/DDBJ whole genome shotgun (WGS) entry which is preliminary data.</text>
</comment>
<evidence type="ECO:0000256" key="1">
    <source>
        <dbReference type="SAM" id="MobiDB-lite"/>
    </source>
</evidence>
<dbReference type="InterPro" id="IPR025085">
    <property type="entry name" value="pPIWI_RE_X"/>
</dbReference>
<evidence type="ECO:0000313" key="5">
    <source>
        <dbReference type="EMBL" id="MBD2346272.1"/>
    </source>
</evidence>
<dbReference type="Pfam" id="PF13111">
    <property type="entry name" value="pPIWI_RE_X"/>
    <property type="match status" value="1"/>
</dbReference>